<dbReference type="Pfam" id="PF00160">
    <property type="entry name" value="Pro_isomerase"/>
    <property type="match status" value="1"/>
</dbReference>
<dbReference type="EMBL" id="DF973649">
    <property type="protein sequence ID" value="GAU37010.1"/>
    <property type="molecule type" value="Genomic_DNA"/>
</dbReference>
<comment type="function">
    <text evidence="5">PPIases accelerate the folding of proteins. It catalyzes the cis-trans isomerization of proline imidic peptide bonds in oligopeptides.</text>
</comment>
<evidence type="ECO:0000256" key="5">
    <source>
        <dbReference type="RuleBase" id="RU363019"/>
    </source>
</evidence>
<dbReference type="InterPro" id="IPR029000">
    <property type="entry name" value="Cyclophilin-like_dom_sf"/>
</dbReference>
<keyword evidence="3 5" id="KW-0697">Rotamase</keyword>
<dbReference type="GO" id="GO:0006457">
    <property type="term" value="P:protein folding"/>
    <property type="evidence" value="ECO:0007669"/>
    <property type="project" value="InterPro"/>
</dbReference>
<dbReference type="Proteomes" id="UP000242715">
    <property type="component" value="Unassembled WGS sequence"/>
</dbReference>
<evidence type="ECO:0000256" key="4">
    <source>
        <dbReference type="ARBA" id="ARBA00023235"/>
    </source>
</evidence>
<protein>
    <recommendedName>
        <fullName evidence="5">Peptidyl-prolyl cis-trans isomerase</fullName>
        <shortName evidence="5">PPIase</shortName>
        <ecNumber evidence="5">5.2.1.8</ecNumber>
    </recommendedName>
</protein>
<dbReference type="GO" id="GO:0005737">
    <property type="term" value="C:cytoplasm"/>
    <property type="evidence" value="ECO:0007669"/>
    <property type="project" value="TreeGrafter"/>
</dbReference>
<evidence type="ECO:0000259" key="6">
    <source>
        <dbReference type="PROSITE" id="PS50072"/>
    </source>
</evidence>
<keyword evidence="4 5" id="KW-0413">Isomerase</keyword>
<dbReference type="FunFam" id="2.40.100.10:FF:000002">
    <property type="entry name" value="Peptidyl-prolyl cis-trans isomerase"/>
    <property type="match status" value="1"/>
</dbReference>
<dbReference type="PRINTS" id="PR00153">
    <property type="entry name" value="CSAPPISMRASE"/>
</dbReference>
<comment type="similarity">
    <text evidence="2 5">Belongs to the cyclophilin-type PPIase family.</text>
</comment>
<accession>A0A2Z6NKL7</accession>
<dbReference type="PANTHER" id="PTHR11071:SF467">
    <property type="entry name" value="PEPTIDYL-PROLYL CIS-TRANS ISOMERASE CYP21-2"/>
    <property type="match status" value="1"/>
</dbReference>
<sequence length="285" mass="31496">MAFRASGTLILACLIWIFFLCATIAFFQLKLVENRITHQASSHDKLTTTQNHHHSDTLLEDDLEGVTHKVYFDVEIDGKLAVLNARSPTSDMWLTNMSCDREQTVYRTHDKSGQAASFIMENDLSYTRTGRIVMGLFGTTVPKTAENFRALCTGEKGVGRSGKPLHYKGSAFHRIIPSFMVQGGDFTWGDGRGGESIYGDKFADENFKLKHTGPGYLSMANSGQDTNGSQFFITTVKTSWLDGRHVVFGKVLSGMDVLYKIEAEGSESGSPKRKVVILDSGELTS</sequence>
<dbReference type="PROSITE" id="PS00170">
    <property type="entry name" value="CSA_PPIASE_1"/>
    <property type="match status" value="1"/>
</dbReference>
<dbReference type="GO" id="GO:0016018">
    <property type="term" value="F:cyclosporin A binding"/>
    <property type="evidence" value="ECO:0007669"/>
    <property type="project" value="TreeGrafter"/>
</dbReference>
<reference evidence="8" key="1">
    <citation type="journal article" date="2017" name="Front. Plant Sci.">
        <title>Climate Clever Clovers: New Paradigm to Reduce the Environmental Footprint of Ruminants by Breeding Low Methanogenic Forages Utilizing Haplotype Variation.</title>
        <authorList>
            <person name="Kaur P."/>
            <person name="Appels R."/>
            <person name="Bayer P.E."/>
            <person name="Keeble-Gagnere G."/>
            <person name="Wang J."/>
            <person name="Hirakawa H."/>
            <person name="Shirasawa K."/>
            <person name="Vercoe P."/>
            <person name="Stefanova K."/>
            <person name="Durmic Z."/>
            <person name="Nichols P."/>
            <person name="Revell C."/>
            <person name="Isobe S.N."/>
            <person name="Edwards D."/>
            <person name="Erskine W."/>
        </authorList>
    </citation>
    <scope>NUCLEOTIDE SEQUENCE [LARGE SCALE GENOMIC DNA]</scope>
    <source>
        <strain evidence="8">cv. Daliak</strain>
    </source>
</reference>
<organism evidence="7 8">
    <name type="scientific">Trifolium subterraneum</name>
    <name type="common">Subterranean clover</name>
    <dbReference type="NCBI Taxonomy" id="3900"/>
    <lineage>
        <taxon>Eukaryota</taxon>
        <taxon>Viridiplantae</taxon>
        <taxon>Streptophyta</taxon>
        <taxon>Embryophyta</taxon>
        <taxon>Tracheophyta</taxon>
        <taxon>Spermatophyta</taxon>
        <taxon>Magnoliopsida</taxon>
        <taxon>eudicotyledons</taxon>
        <taxon>Gunneridae</taxon>
        <taxon>Pentapetalae</taxon>
        <taxon>rosids</taxon>
        <taxon>fabids</taxon>
        <taxon>Fabales</taxon>
        <taxon>Fabaceae</taxon>
        <taxon>Papilionoideae</taxon>
        <taxon>50 kb inversion clade</taxon>
        <taxon>NPAAA clade</taxon>
        <taxon>Hologalegina</taxon>
        <taxon>IRL clade</taxon>
        <taxon>Trifolieae</taxon>
        <taxon>Trifolium</taxon>
    </lineage>
</organism>
<dbReference type="InterPro" id="IPR020892">
    <property type="entry name" value="Cyclophilin-type_PPIase_CS"/>
</dbReference>
<feature type="domain" description="PPIase cyclophilin-type" evidence="6">
    <location>
        <begin position="119"/>
        <end position="282"/>
    </location>
</feature>
<dbReference type="PROSITE" id="PS50072">
    <property type="entry name" value="CSA_PPIASE_2"/>
    <property type="match status" value="1"/>
</dbReference>
<dbReference type="OrthoDB" id="193499at2759"/>
<dbReference type="SUPFAM" id="SSF50891">
    <property type="entry name" value="Cyclophilin-like"/>
    <property type="match status" value="1"/>
</dbReference>
<dbReference type="Gene3D" id="2.40.100.10">
    <property type="entry name" value="Cyclophilin-like"/>
    <property type="match status" value="1"/>
</dbReference>
<dbReference type="PANTHER" id="PTHR11071">
    <property type="entry name" value="PEPTIDYL-PROLYL CIS-TRANS ISOMERASE"/>
    <property type="match status" value="1"/>
</dbReference>
<dbReference type="AlphaFoldDB" id="A0A2Z6NKL7"/>
<keyword evidence="8" id="KW-1185">Reference proteome</keyword>
<evidence type="ECO:0000313" key="7">
    <source>
        <dbReference type="EMBL" id="GAU37010.1"/>
    </source>
</evidence>
<evidence type="ECO:0000256" key="1">
    <source>
        <dbReference type="ARBA" id="ARBA00000971"/>
    </source>
</evidence>
<dbReference type="EC" id="5.2.1.8" evidence="5"/>
<evidence type="ECO:0000256" key="2">
    <source>
        <dbReference type="ARBA" id="ARBA00007365"/>
    </source>
</evidence>
<proteinExistence type="inferred from homology"/>
<dbReference type="InterPro" id="IPR002130">
    <property type="entry name" value="Cyclophilin-type_PPIase_dom"/>
</dbReference>
<name>A0A2Z6NKL7_TRISU</name>
<evidence type="ECO:0000256" key="3">
    <source>
        <dbReference type="ARBA" id="ARBA00023110"/>
    </source>
</evidence>
<dbReference type="CDD" id="cd01926">
    <property type="entry name" value="cyclophilin_ABH_like"/>
    <property type="match status" value="1"/>
</dbReference>
<evidence type="ECO:0000313" key="8">
    <source>
        <dbReference type="Proteomes" id="UP000242715"/>
    </source>
</evidence>
<dbReference type="GO" id="GO:0003755">
    <property type="term" value="F:peptidyl-prolyl cis-trans isomerase activity"/>
    <property type="evidence" value="ECO:0007669"/>
    <property type="project" value="UniProtKB-UniRule"/>
</dbReference>
<gene>
    <name evidence="7" type="ORF">TSUD_150460</name>
</gene>
<comment type="catalytic activity">
    <reaction evidence="1 5">
        <text>[protein]-peptidylproline (omega=180) = [protein]-peptidylproline (omega=0)</text>
        <dbReference type="Rhea" id="RHEA:16237"/>
        <dbReference type="Rhea" id="RHEA-COMP:10747"/>
        <dbReference type="Rhea" id="RHEA-COMP:10748"/>
        <dbReference type="ChEBI" id="CHEBI:83833"/>
        <dbReference type="ChEBI" id="CHEBI:83834"/>
        <dbReference type="EC" id="5.2.1.8"/>
    </reaction>
</comment>